<organism evidence="3 4">
    <name type="scientific">Punica granatum</name>
    <name type="common">Pomegranate</name>
    <dbReference type="NCBI Taxonomy" id="22663"/>
    <lineage>
        <taxon>Eukaryota</taxon>
        <taxon>Viridiplantae</taxon>
        <taxon>Streptophyta</taxon>
        <taxon>Embryophyta</taxon>
        <taxon>Tracheophyta</taxon>
        <taxon>Spermatophyta</taxon>
        <taxon>Magnoliopsida</taxon>
        <taxon>eudicotyledons</taxon>
        <taxon>Gunneridae</taxon>
        <taxon>Pentapetalae</taxon>
        <taxon>rosids</taxon>
        <taxon>malvids</taxon>
        <taxon>Myrtales</taxon>
        <taxon>Lythraceae</taxon>
        <taxon>Punica</taxon>
    </lineage>
</organism>
<evidence type="ECO:0000259" key="2">
    <source>
        <dbReference type="Pfam" id="PF13456"/>
    </source>
</evidence>
<evidence type="ECO:0000313" key="4">
    <source>
        <dbReference type="Proteomes" id="UP000233551"/>
    </source>
</evidence>
<dbReference type="EMBL" id="PGOL01004039">
    <property type="protein sequence ID" value="PKI38684.1"/>
    <property type="molecule type" value="Genomic_DNA"/>
</dbReference>
<keyword evidence="1" id="KW-0732">Signal</keyword>
<evidence type="ECO:0000313" key="3">
    <source>
        <dbReference type="EMBL" id="PKI38684.1"/>
    </source>
</evidence>
<accession>A0A2I0I3X0</accession>
<dbReference type="AlphaFoldDB" id="A0A2I0I3X0"/>
<protein>
    <recommendedName>
        <fullName evidence="2">RNase H type-1 domain-containing protein</fullName>
    </recommendedName>
</protein>
<dbReference type="Proteomes" id="UP000233551">
    <property type="component" value="Unassembled WGS sequence"/>
</dbReference>
<evidence type="ECO:0000256" key="1">
    <source>
        <dbReference type="SAM" id="SignalP"/>
    </source>
</evidence>
<dbReference type="InterPro" id="IPR002156">
    <property type="entry name" value="RNaseH_domain"/>
</dbReference>
<feature type="chain" id="PRO_5014112439" description="RNase H type-1 domain-containing protein" evidence="1">
    <location>
        <begin position="20"/>
        <end position="211"/>
    </location>
</feature>
<dbReference type="GO" id="GO:0003676">
    <property type="term" value="F:nucleic acid binding"/>
    <property type="evidence" value="ECO:0007669"/>
    <property type="project" value="InterPro"/>
</dbReference>
<gene>
    <name evidence="3" type="ORF">CRG98_040921</name>
</gene>
<dbReference type="GO" id="GO:0004523">
    <property type="term" value="F:RNA-DNA hybrid ribonuclease activity"/>
    <property type="evidence" value="ECO:0007669"/>
    <property type="project" value="InterPro"/>
</dbReference>
<feature type="domain" description="RNase H type-1" evidence="2">
    <location>
        <begin position="151"/>
        <end position="208"/>
    </location>
</feature>
<comment type="caution">
    <text evidence="3">The sequence shown here is derived from an EMBL/GenBank/DDBJ whole genome shotgun (WGS) entry which is preliminary data.</text>
</comment>
<dbReference type="Pfam" id="PF13456">
    <property type="entry name" value="RVT_3"/>
    <property type="match status" value="1"/>
</dbReference>
<keyword evidence="4" id="KW-1185">Reference proteome</keyword>
<reference evidence="3 4" key="1">
    <citation type="submission" date="2017-11" db="EMBL/GenBank/DDBJ databases">
        <title>De-novo sequencing of pomegranate (Punica granatum L.) genome.</title>
        <authorList>
            <person name="Akparov Z."/>
            <person name="Amiraslanov A."/>
            <person name="Hajiyeva S."/>
            <person name="Abbasov M."/>
            <person name="Kaur K."/>
            <person name="Hamwieh A."/>
            <person name="Solovyev V."/>
            <person name="Salamov A."/>
            <person name="Braich B."/>
            <person name="Kosarev P."/>
            <person name="Mahmoud A."/>
            <person name="Hajiyev E."/>
            <person name="Babayeva S."/>
            <person name="Izzatullayeva V."/>
            <person name="Mammadov A."/>
            <person name="Mammadov A."/>
            <person name="Sharifova S."/>
            <person name="Ojaghi J."/>
            <person name="Eynullazada K."/>
            <person name="Bayramov B."/>
            <person name="Abdulazimova A."/>
            <person name="Shahmuradov I."/>
        </authorList>
    </citation>
    <scope>NUCLEOTIDE SEQUENCE [LARGE SCALE GENOMIC DNA]</scope>
    <source>
        <strain evidence="4">cv. AG2017</strain>
        <tissue evidence="3">Leaf</tissue>
    </source>
</reference>
<sequence length="211" mass="23260">MAYLCTSGMILGFLTFLASNLIAPLPAHTHLLGCAACSFQALRVWNLPLLRFPKSPLNQREWRALWRLNESTPRVRYTGNGLLWIIFGSSEMRSFDPQSIQIPKMQRMPSTRGPNDYEDARLHKTISAGLPRNISSQHLIFSSDVAITAAISFISAICCDSRGNLLFAWGSISNSTDPCAAETEAALFSICCAQSLNVEHLCLAGDSKDNH</sequence>
<proteinExistence type="predicted"/>
<name>A0A2I0I3X0_PUNGR</name>
<feature type="signal peptide" evidence="1">
    <location>
        <begin position="1"/>
        <end position="19"/>
    </location>
</feature>